<dbReference type="SUPFAM" id="SSF56112">
    <property type="entry name" value="Protein kinase-like (PK-like)"/>
    <property type="match status" value="1"/>
</dbReference>
<accession>A0A843XH01</accession>
<dbReference type="GO" id="GO:0016020">
    <property type="term" value="C:membrane"/>
    <property type="evidence" value="ECO:0007669"/>
    <property type="project" value="UniProtKB-SubCell"/>
</dbReference>
<evidence type="ECO:0000313" key="7">
    <source>
        <dbReference type="EMBL" id="MQM18799.1"/>
    </source>
</evidence>
<evidence type="ECO:0000256" key="5">
    <source>
        <dbReference type="ARBA" id="ARBA00022989"/>
    </source>
</evidence>
<evidence type="ECO:0000313" key="8">
    <source>
        <dbReference type="Proteomes" id="UP000652761"/>
    </source>
</evidence>
<dbReference type="PANTHER" id="PTHR27008">
    <property type="entry name" value="OS04G0122200 PROTEIN"/>
    <property type="match status" value="1"/>
</dbReference>
<dbReference type="Proteomes" id="UP000652761">
    <property type="component" value="Unassembled WGS sequence"/>
</dbReference>
<gene>
    <name evidence="7" type="ORF">Taro_051796</name>
</gene>
<keyword evidence="4" id="KW-0677">Repeat</keyword>
<protein>
    <submittedName>
        <fullName evidence="7">Uncharacterized protein</fullName>
    </submittedName>
</protein>
<evidence type="ECO:0000256" key="1">
    <source>
        <dbReference type="ARBA" id="ARBA00004370"/>
    </source>
</evidence>
<dbReference type="PANTHER" id="PTHR27008:SF499">
    <property type="entry name" value="OS06G0581500 PROTEIN"/>
    <property type="match status" value="1"/>
</dbReference>
<sequence>MRGNNFLTLRYLNLSFNDFDGEIPKGGIFQNVSVMGNHKLCGGILALGLSACSPRERNVRRRRHIPWKTVIIVSGKVDHPNSPSHGTLASYSELFKATEGFSLNKLIGVGNFGSVYRAN</sequence>
<dbReference type="AlphaFoldDB" id="A0A843XH01"/>
<dbReference type="OrthoDB" id="1688494at2759"/>
<keyword evidence="3" id="KW-0812">Transmembrane</keyword>
<evidence type="ECO:0000256" key="4">
    <source>
        <dbReference type="ARBA" id="ARBA00022737"/>
    </source>
</evidence>
<dbReference type="Gene3D" id="3.80.10.10">
    <property type="entry name" value="Ribonuclease Inhibitor"/>
    <property type="match status" value="1"/>
</dbReference>
<evidence type="ECO:0000256" key="6">
    <source>
        <dbReference type="ARBA" id="ARBA00023136"/>
    </source>
</evidence>
<keyword evidence="8" id="KW-1185">Reference proteome</keyword>
<reference evidence="7" key="1">
    <citation type="submission" date="2017-07" db="EMBL/GenBank/DDBJ databases">
        <title>Taro Niue Genome Assembly and Annotation.</title>
        <authorList>
            <person name="Atibalentja N."/>
            <person name="Keating K."/>
            <person name="Fields C.J."/>
        </authorList>
    </citation>
    <scope>NUCLEOTIDE SEQUENCE</scope>
    <source>
        <strain evidence="7">Niue_2</strain>
        <tissue evidence="7">Leaf</tissue>
    </source>
</reference>
<evidence type="ECO:0000256" key="3">
    <source>
        <dbReference type="ARBA" id="ARBA00022692"/>
    </source>
</evidence>
<evidence type="ECO:0000256" key="2">
    <source>
        <dbReference type="ARBA" id="ARBA00022614"/>
    </source>
</evidence>
<name>A0A843XH01_COLES</name>
<keyword evidence="2" id="KW-0433">Leucine-rich repeat</keyword>
<proteinExistence type="predicted"/>
<keyword evidence="5" id="KW-1133">Transmembrane helix</keyword>
<dbReference type="InterPro" id="IPR032675">
    <property type="entry name" value="LRR_dom_sf"/>
</dbReference>
<dbReference type="InterPro" id="IPR051809">
    <property type="entry name" value="Plant_receptor-like_S/T_kinase"/>
</dbReference>
<dbReference type="EMBL" id="NMUH01008451">
    <property type="protein sequence ID" value="MQM18799.1"/>
    <property type="molecule type" value="Genomic_DNA"/>
</dbReference>
<comment type="subcellular location">
    <subcellularLocation>
        <location evidence="1">Membrane</location>
    </subcellularLocation>
</comment>
<dbReference type="Gene3D" id="3.30.200.20">
    <property type="entry name" value="Phosphorylase Kinase, domain 1"/>
    <property type="match status" value="1"/>
</dbReference>
<keyword evidence="6" id="KW-0472">Membrane</keyword>
<dbReference type="InterPro" id="IPR011009">
    <property type="entry name" value="Kinase-like_dom_sf"/>
</dbReference>
<comment type="caution">
    <text evidence="7">The sequence shown here is derived from an EMBL/GenBank/DDBJ whole genome shotgun (WGS) entry which is preliminary data.</text>
</comment>
<organism evidence="7 8">
    <name type="scientific">Colocasia esculenta</name>
    <name type="common">Wild taro</name>
    <name type="synonym">Arum esculentum</name>
    <dbReference type="NCBI Taxonomy" id="4460"/>
    <lineage>
        <taxon>Eukaryota</taxon>
        <taxon>Viridiplantae</taxon>
        <taxon>Streptophyta</taxon>
        <taxon>Embryophyta</taxon>
        <taxon>Tracheophyta</taxon>
        <taxon>Spermatophyta</taxon>
        <taxon>Magnoliopsida</taxon>
        <taxon>Liliopsida</taxon>
        <taxon>Araceae</taxon>
        <taxon>Aroideae</taxon>
        <taxon>Colocasieae</taxon>
        <taxon>Colocasia</taxon>
    </lineage>
</organism>